<sequence length="112" mass="12009">MDTYQSGWRKVYVAEEGRPIIGRVGTYVEKLVAAWRVGDKAAAGRYATPEVVASLWRTSGGPAGSSWTRLSSRAWTYNGVTVTYTSPKGTVVFSVAPNLAAADKPQAVTAVR</sequence>
<keyword evidence="2" id="KW-1185">Reference proteome</keyword>
<dbReference type="RefSeq" id="WP_344080249.1">
    <property type="nucleotide sequence ID" value="NZ_BAAAPO010000006.1"/>
</dbReference>
<evidence type="ECO:0000313" key="1">
    <source>
        <dbReference type="EMBL" id="GAA1781062.1"/>
    </source>
</evidence>
<organism evidence="1 2">
    <name type="scientific">Nostocoides veronense</name>
    <dbReference type="NCBI Taxonomy" id="330836"/>
    <lineage>
        <taxon>Bacteria</taxon>
        <taxon>Bacillati</taxon>
        <taxon>Actinomycetota</taxon>
        <taxon>Actinomycetes</taxon>
        <taxon>Micrococcales</taxon>
        <taxon>Intrasporangiaceae</taxon>
        <taxon>Nostocoides</taxon>
    </lineage>
</organism>
<name>A0ABN2LAJ3_9MICO</name>
<reference evidence="1 2" key="1">
    <citation type="journal article" date="2019" name="Int. J. Syst. Evol. Microbiol.">
        <title>The Global Catalogue of Microorganisms (GCM) 10K type strain sequencing project: providing services to taxonomists for standard genome sequencing and annotation.</title>
        <authorList>
            <consortium name="The Broad Institute Genomics Platform"/>
            <consortium name="The Broad Institute Genome Sequencing Center for Infectious Disease"/>
            <person name="Wu L."/>
            <person name="Ma J."/>
        </authorList>
    </citation>
    <scope>NUCLEOTIDE SEQUENCE [LARGE SCALE GENOMIC DNA]</scope>
    <source>
        <strain evidence="1 2">JCM 15592</strain>
    </source>
</reference>
<proteinExistence type="predicted"/>
<dbReference type="Proteomes" id="UP001499938">
    <property type="component" value="Unassembled WGS sequence"/>
</dbReference>
<protein>
    <submittedName>
        <fullName evidence="1">Uncharacterized protein</fullName>
    </submittedName>
</protein>
<gene>
    <name evidence="1" type="ORF">GCM10009811_03030</name>
</gene>
<evidence type="ECO:0000313" key="2">
    <source>
        <dbReference type="Proteomes" id="UP001499938"/>
    </source>
</evidence>
<accession>A0ABN2LAJ3</accession>
<comment type="caution">
    <text evidence="1">The sequence shown here is derived from an EMBL/GenBank/DDBJ whole genome shotgun (WGS) entry which is preliminary data.</text>
</comment>
<dbReference type="EMBL" id="BAAAPO010000006">
    <property type="protein sequence ID" value="GAA1781062.1"/>
    <property type="molecule type" value="Genomic_DNA"/>
</dbReference>